<keyword evidence="2" id="KW-0433">Leucine-rich repeat</keyword>
<dbReference type="Proteomes" id="UP000198406">
    <property type="component" value="Unassembled WGS sequence"/>
</dbReference>
<keyword evidence="1" id="KW-0343">GTPase activation</keyword>
<accession>A0A1Z5K3E7</accession>
<evidence type="ECO:0000313" key="4">
    <source>
        <dbReference type="EMBL" id="GAX20702.1"/>
    </source>
</evidence>
<dbReference type="GO" id="GO:0005634">
    <property type="term" value="C:nucleus"/>
    <property type="evidence" value="ECO:0007669"/>
    <property type="project" value="TreeGrafter"/>
</dbReference>
<dbReference type="EMBL" id="BDSP01000152">
    <property type="protein sequence ID" value="GAX20702.1"/>
    <property type="molecule type" value="Genomic_DNA"/>
</dbReference>
<protein>
    <submittedName>
        <fullName evidence="4">Uncharacterized protein</fullName>
    </submittedName>
</protein>
<dbReference type="GO" id="GO:0048471">
    <property type="term" value="C:perinuclear region of cytoplasm"/>
    <property type="evidence" value="ECO:0007669"/>
    <property type="project" value="TreeGrafter"/>
</dbReference>
<dbReference type="GO" id="GO:0006913">
    <property type="term" value="P:nucleocytoplasmic transport"/>
    <property type="evidence" value="ECO:0007669"/>
    <property type="project" value="TreeGrafter"/>
</dbReference>
<gene>
    <name evidence="4" type="ORF">FisN_7Hu011</name>
</gene>
<dbReference type="PANTHER" id="PTHR24113:SF12">
    <property type="entry name" value="RAN GTPASE-ACTIVATING PROTEIN 1"/>
    <property type="match status" value="1"/>
</dbReference>
<reference evidence="4 5" key="1">
    <citation type="journal article" date="2015" name="Plant Cell">
        <title>Oil accumulation by the oleaginous diatom Fistulifera solaris as revealed by the genome and transcriptome.</title>
        <authorList>
            <person name="Tanaka T."/>
            <person name="Maeda Y."/>
            <person name="Veluchamy A."/>
            <person name="Tanaka M."/>
            <person name="Abida H."/>
            <person name="Marechal E."/>
            <person name="Bowler C."/>
            <person name="Muto M."/>
            <person name="Sunaga Y."/>
            <person name="Tanaka M."/>
            <person name="Yoshino T."/>
            <person name="Taniguchi T."/>
            <person name="Fukuda Y."/>
            <person name="Nemoto M."/>
            <person name="Matsumoto M."/>
            <person name="Wong P.S."/>
            <person name="Aburatani S."/>
            <person name="Fujibuchi W."/>
        </authorList>
    </citation>
    <scope>NUCLEOTIDE SEQUENCE [LARGE SCALE GENOMIC DNA]</scope>
    <source>
        <strain evidence="4 5">JPCC DA0580</strain>
    </source>
</reference>
<keyword evidence="5" id="KW-1185">Reference proteome</keyword>
<dbReference type="GO" id="GO:0005096">
    <property type="term" value="F:GTPase activator activity"/>
    <property type="evidence" value="ECO:0007669"/>
    <property type="project" value="UniProtKB-KW"/>
</dbReference>
<dbReference type="InterPro" id="IPR027038">
    <property type="entry name" value="RanGap"/>
</dbReference>
<dbReference type="SMART" id="SM00368">
    <property type="entry name" value="LRR_RI"/>
    <property type="match status" value="3"/>
</dbReference>
<dbReference type="InParanoid" id="A0A1Z5K3E7"/>
<evidence type="ECO:0000256" key="2">
    <source>
        <dbReference type="ARBA" id="ARBA00022614"/>
    </source>
</evidence>
<sequence length="277" mass="29947">MTTAATGNISTISDESLQGLKKLEKDGIVSLDAVYVSACEPSFQEPVIQFDNNQHNVVSLNLGTKRIRNIDITAFDHFPYLQTLNLGGTDLPVAEVMNILAKVAPSIQHLFLGGLGLRDEGAIAVTQFLSSATQLIKIDLRYNDIGAAGLQGWPSLPNTLRFLYLEGNNLQDAGATTLATLLESSNVEQVFLGANRIGPAGAQALAHILPHSQITKLYLEGNRIGIEGAEHFINALERDRSSIILQHLYADNNDIGKESSKRLAKALNLESMIDDAS</sequence>
<name>A0A1Z5K3E7_FISSO</name>
<keyword evidence="3" id="KW-0677">Repeat</keyword>
<comment type="caution">
    <text evidence="4">The sequence shown here is derived from an EMBL/GenBank/DDBJ whole genome shotgun (WGS) entry which is preliminary data.</text>
</comment>
<dbReference type="Pfam" id="PF13516">
    <property type="entry name" value="LRR_6"/>
    <property type="match status" value="2"/>
</dbReference>
<dbReference type="InterPro" id="IPR032675">
    <property type="entry name" value="LRR_dom_sf"/>
</dbReference>
<organism evidence="4 5">
    <name type="scientific">Fistulifera solaris</name>
    <name type="common">Oleaginous diatom</name>
    <dbReference type="NCBI Taxonomy" id="1519565"/>
    <lineage>
        <taxon>Eukaryota</taxon>
        <taxon>Sar</taxon>
        <taxon>Stramenopiles</taxon>
        <taxon>Ochrophyta</taxon>
        <taxon>Bacillariophyta</taxon>
        <taxon>Bacillariophyceae</taxon>
        <taxon>Bacillariophycidae</taxon>
        <taxon>Naviculales</taxon>
        <taxon>Naviculaceae</taxon>
        <taxon>Fistulifera</taxon>
    </lineage>
</organism>
<dbReference type="OrthoDB" id="45721at2759"/>
<evidence type="ECO:0000256" key="1">
    <source>
        <dbReference type="ARBA" id="ARBA00022468"/>
    </source>
</evidence>
<proteinExistence type="predicted"/>
<dbReference type="GO" id="GO:0031267">
    <property type="term" value="F:small GTPase binding"/>
    <property type="evidence" value="ECO:0007669"/>
    <property type="project" value="TreeGrafter"/>
</dbReference>
<dbReference type="Gene3D" id="3.80.10.10">
    <property type="entry name" value="Ribonuclease Inhibitor"/>
    <property type="match status" value="1"/>
</dbReference>
<evidence type="ECO:0000256" key="3">
    <source>
        <dbReference type="ARBA" id="ARBA00022737"/>
    </source>
</evidence>
<evidence type="ECO:0000313" key="5">
    <source>
        <dbReference type="Proteomes" id="UP000198406"/>
    </source>
</evidence>
<dbReference type="InterPro" id="IPR001611">
    <property type="entry name" value="Leu-rich_rpt"/>
</dbReference>
<dbReference type="GO" id="GO:0005829">
    <property type="term" value="C:cytosol"/>
    <property type="evidence" value="ECO:0007669"/>
    <property type="project" value="TreeGrafter"/>
</dbReference>
<dbReference type="PANTHER" id="PTHR24113">
    <property type="entry name" value="RAN GTPASE-ACTIVATING PROTEIN 1"/>
    <property type="match status" value="1"/>
</dbReference>
<dbReference type="SUPFAM" id="SSF52047">
    <property type="entry name" value="RNI-like"/>
    <property type="match status" value="1"/>
</dbReference>
<dbReference type="AlphaFoldDB" id="A0A1Z5K3E7"/>